<evidence type="ECO:0000313" key="1">
    <source>
        <dbReference type="EMBL" id="DAE30218.1"/>
    </source>
</evidence>
<dbReference type="CDD" id="cd00055">
    <property type="entry name" value="EGF_Lam"/>
    <property type="match status" value="1"/>
</dbReference>
<name>A0A8S5RGH3_9VIRU</name>
<dbReference type="EMBL" id="BK059103">
    <property type="protein sequence ID" value="DAE30218.1"/>
    <property type="molecule type" value="Genomic_DNA"/>
</dbReference>
<proteinExistence type="predicted"/>
<accession>A0A8S5RGH3</accession>
<dbReference type="InterPro" id="IPR002049">
    <property type="entry name" value="LE_dom"/>
</dbReference>
<organism evidence="1">
    <name type="scientific">virus sp. ct5rm7</name>
    <dbReference type="NCBI Taxonomy" id="2827298"/>
    <lineage>
        <taxon>Viruses</taxon>
    </lineage>
</organism>
<protein>
    <submittedName>
        <fullName evidence="1">Uncharacterized protein</fullName>
    </submittedName>
</protein>
<sequence>MIYNLLKDIRLQLESKASRTAEEQEMLGRISLALPHMRKDGDAELLTPGEVLVRICPDTQSPVLVCHDGNGQCTCLHNETVGEDAIDVKLWLLSSGGECNGNLKLLEAVVDLAYNAGADKLWEDRDSRAVVSDIIRWAGEFETEHAGTDWNTEDYLLAIDGFYKEKISDL</sequence>
<reference evidence="1" key="1">
    <citation type="journal article" date="2021" name="Proc. Natl. Acad. Sci. U.S.A.">
        <title>A Catalog of Tens of Thousands of Viruses from Human Metagenomes Reveals Hidden Associations with Chronic Diseases.</title>
        <authorList>
            <person name="Tisza M.J."/>
            <person name="Buck C.B."/>
        </authorList>
    </citation>
    <scope>NUCLEOTIDE SEQUENCE</scope>
    <source>
        <strain evidence="1">Ct5rm7</strain>
    </source>
</reference>